<dbReference type="RefSeq" id="WP_171977443.1">
    <property type="nucleotide sequence ID" value="NZ_CAWOXK010000001.1"/>
</dbReference>
<gene>
    <name evidence="2" type="ORF">DP114_25715</name>
</gene>
<accession>A0A856MJI2</accession>
<protein>
    <submittedName>
        <fullName evidence="2">Aminoglycoside phosphotransferase family protein</fullName>
    </submittedName>
</protein>
<keyword evidence="3" id="KW-1185">Reference proteome</keyword>
<reference evidence="2 3" key="1">
    <citation type="submission" date="2018-06" db="EMBL/GenBank/DDBJ databases">
        <title>Comparative genomics of Brasilonema spp. strains.</title>
        <authorList>
            <person name="Alvarenga D.O."/>
            <person name="Fiore M.F."/>
            <person name="Varani A.M."/>
        </authorList>
    </citation>
    <scope>NUCLEOTIDE SEQUENCE [LARGE SCALE GENOMIC DNA]</scope>
    <source>
        <strain evidence="2 3">CENA114</strain>
    </source>
</reference>
<dbReference type="Proteomes" id="UP000503129">
    <property type="component" value="Chromosome"/>
</dbReference>
<dbReference type="InterPro" id="IPR002575">
    <property type="entry name" value="Aminoglycoside_PTrfase"/>
</dbReference>
<dbReference type="Gene3D" id="3.30.200.20">
    <property type="entry name" value="Phosphorylase Kinase, domain 1"/>
    <property type="match status" value="1"/>
</dbReference>
<evidence type="ECO:0000313" key="2">
    <source>
        <dbReference type="EMBL" id="QDL10848.1"/>
    </source>
</evidence>
<dbReference type="GO" id="GO:0016740">
    <property type="term" value="F:transferase activity"/>
    <property type="evidence" value="ECO:0007669"/>
    <property type="project" value="UniProtKB-KW"/>
</dbReference>
<dbReference type="PANTHER" id="PTHR21310">
    <property type="entry name" value="AMINOGLYCOSIDE PHOSPHOTRANSFERASE-RELATED-RELATED"/>
    <property type="match status" value="1"/>
</dbReference>
<dbReference type="EMBL" id="CP030118">
    <property type="protein sequence ID" value="QDL10848.1"/>
    <property type="molecule type" value="Genomic_DNA"/>
</dbReference>
<dbReference type="AlphaFoldDB" id="A0A856MJI2"/>
<sequence length="301" mass="34108">MTYSKDAHEWLSQSISIPHCHFDVVQMKGSTSSSVFLIHCSRDFNPQRFVLRVLDNQEWLAEESDLAHHEAAALEEAQKTGLQVPKLVAYSTNDVGFGAPVVLMSYLEGNVELCPANFQQWLNDLAKQLALLHQHTANSFPWLFHSWVEKATLAPPKWTTIPHVWERAIELLLGSEPAEQPVFIHRDYHPANVLWHGGTVSGIVDWINACQGPAGVDVAHCRTNLALMFGFAAADQFLDAYTAISVKFDYHPYWDIDSILDMSLPQPTFYKPWQDFGLSVIAPELLRQRIDAYLESVIRRI</sequence>
<keyword evidence="2" id="KW-0808">Transferase</keyword>
<dbReference type="SUPFAM" id="SSF56112">
    <property type="entry name" value="Protein kinase-like (PK-like)"/>
    <property type="match status" value="1"/>
</dbReference>
<feature type="domain" description="Aminoglycoside phosphotransferase" evidence="1">
    <location>
        <begin position="43"/>
        <end position="250"/>
    </location>
</feature>
<proteinExistence type="predicted"/>
<dbReference type="KEGG" id="bsen:DP114_25715"/>
<evidence type="ECO:0000259" key="1">
    <source>
        <dbReference type="Pfam" id="PF01636"/>
    </source>
</evidence>
<evidence type="ECO:0000313" key="3">
    <source>
        <dbReference type="Proteomes" id="UP000503129"/>
    </source>
</evidence>
<dbReference type="InterPro" id="IPR011009">
    <property type="entry name" value="Kinase-like_dom_sf"/>
</dbReference>
<dbReference type="InterPro" id="IPR051678">
    <property type="entry name" value="AGP_Transferase"/>
</dbReference>
<dbReference type="Gene3D" id="3.90.1200.10">
    <property type="match status" value="1"/>
</dbReference>
<name>A0A856MJI2_9CYAN</name>
<dbReference type="Pfam" id="PF01636">
    <property type="entry name" value="APH"/>
    <property type="match status" value="1"/>
</dbReference>
<organism evidence="2 3">
    <name type="scientific">Brasilonema sennae CENA114</name>
    <dbReference type="NCBI Taxonomy" id="415709"/>
    <lineage>
        <taxon>Bacteria</taxon>
        <taxon>Bacillati</taxon>
        <taxon>Cyanobacteriota</taxon>
        <taxon>Cyanophyceae</taxon>
        <taxon>Nostocales</taxon>
        <taxon>Scytonemataceae</taxon>
        <taxon>Brasilonema</taxon>
        <taxon>Bromeliae group (in: Brasilonema)</taxon>
    </lineage>
</organism>